<feature type="domain" description="ParB-like N-terminal" evidence="1">
    <location>
        <begin position="5"/>
        <end position="91"/>
    </location>
</feature>
<dbReference type="GO" id="GO:0008168">
    <property type="term" value="F:methyltransferase activity"/>
    <property type="evidence" value="ECO:0007669"/>
    <property type="project" value="UniProtKB-KW"/>
</dbReference>
<dbReference type="OrthoDB" id="9800801at2"/>
<dbReference type="SMART" id="SM00470">
    <property type="entry name" value="ParB"/>
    <property type="match status" value="1"/>
</dbReference>
<dbReference type="Pfam" id="PF13489">
    <property type="entry name" value="Methyltransf_23"/>
    <property type="match status" value="1"/>
</dbReference>
<dbReference type="STRING" id="112248.SAMN05444392_11155"/>
<evidence type="ECO:0000313" key="3">
    <source>
        <dbReference type="Proteomes" id="UP000184476"/>
    </source>
</evidence>
<dbReference type="Gene3D" id="3.90.1530.10">
    <property type="entry name" value="Conserved hypothetical protein from pyrococcus furiosus pfu- 392566-001, ParB domain"/>
    <property type="match status" value="1"/>
</dbReference>
<proteinExistence type="predicted"/>
<dbReference type="GO" id="GO:0032259">
    <property type="term" value="P:methylation"/>
    <property type="evidence" value="ECO:0007669"/>
    <property type="project" value="UniProtKB-KW"/>
</dbReference>
<evidence type="ECO:0000259" key="1">
    <source>
        <dbReference type="SMART" id="SM00470"/>
    </source>
</evidence>
<sequence length="454" mass="52984">MSFVRHYPLNQITPADYNPRKITNDSFNQLKESLKRFGIVKPLILNERGVIIAGHQRLKAMKAIDMQESPAMVLSEVSLHDEIRFNLFHNSVETNVSIVFVNGLEDQDEGYHWVDPNRIHVVNNKNPSITYEICRVWGSVIVNDKGQVIANADYAVACKQLKEPLLVYKMNSNQIETLEKYLHSNYGSYHYDELKIPSYNQLHCQMHRLTARKKKNHSSTYEQYVLPILQRNHRLIDFGSGECAYIKKLVEQGYKAYGYEPYYRKKGSWIIDMKRVIKMIKAIEWSIEQKGLFDVVVLDGVLNSVVHLDFERWVMTACNSLLRKDGTFITGTRNLKSIKTNNKKKRLNRVRQIQFLDSNNFSGIFRDGIWTLQHFHDHTSLKRLCKRYFNQVEIFGAKSGANVYAVCKSPKLLPLNEYQEALNEEFNMVYPGGYRHNKHQRIVELIQKFAKERG</sequence>
<evidence type="ECO:0000313" key="2">
    <source>
        <dbReference type="EMBL" id="SHF23196.1"/>
    </source>
</evidence>
<dbReference type="InterPro" id="IPR036086">
    <property type="entry name" value="ParB/Sulfiredoxin_sf"/>
</dbReference>
<dbReference type="Proteomes" id="UP000184476">
    <property type="component" value="Unassembled WGS sequence"/>
</dbReference>
<dbReference type="InterPro" id="IPR029063">
    <property type="entry name" value="SAM-dependent_MTases_sf"/>
</dbReference>
<dbReference type="SUPFAM" id="SSF53335">
    <property type="entry name" value="S-adenosyl-L-methionine-dependent methyltransferases"/>
    <property type="match status" value="1"/>
</dbReference>
<organism evidence="2 3">
    <name type="scientific">Seinonella peptonophila</name>
    <dbReference type="NCBI Taxonomy" id="112248"/>
    <lineage>
        <taxon>Bacteria</taxon>
        <taxon>Bacillati</taxon>
        <taxon>Bacillota</taxon>
        <taxon>Bacilli</taxon>
        <taxon>Bacillales</taxon>
        <taxon>Thermoactinomycetaceae</taxon>
        <taxon>Seinonella</taxon>
    </lineage>
</organism>
<dbReference type="Pfam" id="PF02195">
    <property type="entry name" value="ParB_N"/>
    <property type="match status" value="1"/>
</dbReference>
<accession>A0A1M4ZZX3</accession>
<keyword evidence="3" id="KW-1185">Reference proteome</keyword>
<dbReference type="Gene3D" id="3.40.50.150">
    <property type="entry name" value="Vaccinia Virus protein VP39"/>
    <property type="match status" value="1"/>
</dbReference>
<dbReference type="InterPro" id="IPR003115">
    <property type="entry name" value="ParB_N"/>
</dbReference>
<keyword evidence="2" id="KW-0808">Transferase</keyword>
<protein>
    <submittedName>
        <fullName evidence="2">Methyltransferase domain-containing protein</fullName>
    </submittedName>
</protein>
<dbReference type="RefSeq" id="WP_073156316.1">
    <property type="nucleotide sequence ID" value="NZ_FQVL01000011.1"/>
</dbReference>
<keyword evidence="2" id="KW-0489">Methyltransferase</keyword>
<dbReference type="AlphaFoldDB" id="A0A1M4ZZX3"/>
<dbReference type="EMBL" id="FQVL01000011">
    <property type="protein sequence ID" value="SHF23196.1"/>
    <property type="molecule type" value="Genomic_DNA"/>
</dbReference>
<reference evidence="2 3" key="1">
    <citation type="submission" date="2016-11" db="EMBL/GenBank/DDBJ databases">
        <authorList>
            <person name="Jaros S."/>
            <person name="Januszkiewicz K."/>
            <person name="Wedrychowicz H."/>
        </authorList>
    </citation>
    <scope>NUCLEOTIDE SEQUENCE [LARGE SCALE GENOMIC DNA]</scope>
    <source>
        <strain evidence="2 3">DSM 44666</strain>
    </source>
</reference>
<dbReference type="SUPFAM" id="SSF110849">
    <property type="entry name" value="ParB/Sulfiredoxin"/>
    <property type="match status" value="1"/>
</dbReference>
<name>A0A1M4ZZX3_9BACL</name>
<gene>
    <name evidence="2" type="ORF">SAMN05444392_11155</name>
</gene>